<protein>
    <submittedName>
        <fullName evidence="1">Uncharacterized protein</fullName>
    </submittedName>
</protein>
<comment type="caution">
    <text evidence="1">The sequence shown here is derived from an EMBL/GenBank/DDBJ whole genome shotgun (WGS) entry which is preliminary data.</text>
</comment>
<dbReference type="AlphaFoldDB" id="A0AA40CNV3"/>
<name>A0AA40CNV3_9PEZI</name>
<reference evidence="1" key="1">
    <citation type="submission" date="2023-06" db="EMBL/GenBank/DDBJ databases">
        <title>Genome-scale phylogeny and comparative genomics of the fungal order Sordariales.</title>
        <authorList>
            <consortium name="Lawrence Berkeley National Laboratory"/>
            <person name="Hensen N."/>
            <person name="Bonometti L."/>
            <person name="Westerberg I."/>
            <person name="Brannstrom I.O."/>
            <person name="Guillou S."/>
            <person name="Cros-Aarteil S."/>
            <person name="Calhoun S."/>
            <person name="Haridas S."/>
            <person name="Kuo A."/>
            <person name="Mondo S."/>
            <person name="Pangilinan J."/>
            <person name="Riley R."/>
            <person name="Labutti K."/>
            <person name="Andreopoulos B."/>
            <person name="Lipzen A."/>
            <person name="Chen C."/>
            <person name="Yanf M."/>
            <person name="Daum C."/>
            <person name="Ng V."/>
            <person name="Clum A."/>
            <person name="Steindorff A."/>
            <person name="Ohm R."/>
            <person name="Martin F."/>
            <person name="Silar P."/>
            <person name="Natvig D."/>
            <person name="Lalanne C."/>
            <person name="Gautier V."/>
            <person name="Ament-Velasquez S.L."/>
            <person name="Kruys A."/>
            <person name="Hutchinson M.I."/>
            <person name="Powell A.J."/>
            <person name="Barry K."/>
            <person name="Miller A.N."/>
            <person name="Grigoriev I.V."/>
            <person name="Debuchy R."/>
            <person name="Gladieux P."/>
            <person name="Thoren M.H."/>
            <person name="Johannesson H."/>
        </authorList>
    </citation>
    <scope>NUCLEOTIDE SEQUENCE</scope>
    <source>
        <strain evidence="1">SMH2532-1</strain>
    </source>
</reference>
<dbReference type="Proteomes" id="UP001174936">
    <property type="component" value="Unassembled WGS sequence"/>
</dbReference>
<dbReference type="EMBL" id="JAULSV010000005">
    <property type="protein sequence ID" value="KAK0644213.1"/>
    <property type="molecule type" value="Genomic_DNA"/>
</dbReference>
<accession>A0AA40CNV3</accession>
<proteinExistence type="predicted"/>
<gene>
    <name evidence="1" type="ORF">B0T16DRAFT_460289</name>
</gene>
<evidence type="ECO:0000313" key="2">
    <source>
        <dbReference type="Proteomes" id="UP001174936"/>
    </source>
</evidence>
<evidence type="ECO:0000313" key="1">
    <source>
        <dbReference type="EMBL" id="KAK0644213.1"/>
    </source>
</evidence>
<sequence>MDDQALSAVAMTANMIPPRYRLWVHQINEKALRKATRVGLRRLDRIIEQKKHQISSTTSYNHDALMAEMKTLENTRAALQVKQAAFEQPVTIHRLPNELLIMEYNSLIEYGGLEVKVLTLFPKPPGNGDVPVTRAGRDRIFSSVVEAGSEIVIEEGSGIVYFFPLQAQ</sequence>
<organism evidence="1 2">
    <name type="scientific">Cercophora newfieldiana</name>
    <dbReference type="NCBI Taxonomy" id="92897"/>
    <lineage>
        <taxon>Eukaryota</taxon>
        <taxon>Fungi</taxon>
        <taxon>Dikarya</taxon>
        <taxon>Ascomycota</taxon>
        <taxon>Pezizomycotina</taxon>
        <taxon>Sordariomycetes</taxon>
        <taxon>Sordariomycetidae</taxon>
        <taxon>Sordariales</taxon>
        <taxon>Lasiosphaeriaceae</taxon>
        <taxon>Cercophora</taxon>
    </lineage>
</organism>
<keyword evidence="2" id="KW-1185">Reference proteome</keyword>